<accession>A0ABD5YWJ0</accession>
<evidence type="ECO:0000313" key="2">
    <source>
        <dbReference type="Proteomes" id="UP001596417"/>
    </source>
</evidence>
<comment type="caution">
    <text evidence="1">The sequence shown here is derived from an EMBL/GenBank/DDBJ whole genome shotgun (WGS) entry which is preliminary data.</text>
</comment>
<dbReference type="Proteomes" id="UP001596417">
    <property type="component" value="Unassembled WGS sequence"/>
</dbReference>
<evidence type="ECO:0000313" key="1">
    <source>
        <dbReference type="EMBL" id="MFC7192287.1"/>
    </source>
</evidence>
<dbReference type="EMBL" id="JBHTAX010000004">
    <property type="protein sequence ID" value="MFC7192287.1"/>
    <property type="molecule type" value="Genomic_DNA"/>
</dbReference>
<dbReference type="RefSeq" id="WP_390206694.1">
    <property type="nucleotide sequence ID" value="NZ_JBHTAX010000004.1"/>
</dbReference>
<dbReference type="AlphaFoldDB" id="A0ABD5YWJ0"/>
<reference evidence="1 2" key="1">
    <citation type="journal article" date="2019" name="Int. J. Syst. Evol. Microbiol.">
        <title>The Global Catalogue of Microorganisms (GCM) 10K type strain sequencing project: providing services to taxonomists for standard genome sequencing and annotation.</title>
        <authorList>
            <consortium name="The Broad Institute Genomics Platform"/>
            <consortium name="The Broad Institute Genome Sequencing Center for Infectious Disease"/>
            <person name="Wu L."/>
            <person name="Ma J."/>
        </authorList>
    </citation>
    <scope>NUCLEOTIDE SEQUENCE [LARGE SCALE GENOMIC DNA]</scope>
    <source>
        <strain evidence="1 2">RDMS1</strain>
    </source>
</reference>
<keyword evidence="2" id="KW-1185">Reference proteome</keyword>
<sequence>MLAVVNSNFLDIELFAYSSFINANEMADYGIEMIEFERLSERSDGFDEPCVSSVQLHRTTIDQLSGRREGLNPNVNSGLTFRPIAVSPSSRSTAATAAIPRAITQLLWARRSAEGCCGNWTDSMC</sequence>
<gene>
    <name evidence="1" type="ORF">ACFQL7_22365</name>
</gene>
<protein>
    <submittedName>
        <fullName evidence="1">Uncharacterized protein</fullName>
    </submittedName>
</protein>
<proteinExistence type="predicted"/>
<name>A0ABD5YWJ0_9EURY</name>
<organism evidence="1 2">
    <name type="scientific">Halocatena marina</name>
    <dbReference type="NCBI Taxonomy" id="2934937"/>
    <lineage>
        <taxon>Archaea</taxon>
        <taxon>Methanobacteriati</taxon>
        <taxon>Methanobacteriota</taxon>
        <taxon>Stenosarchaea group</taxon>
        <taxon>Halobacteria</taxon>
        <taxon>Halobacteriales</taxon>
        <taxon>Natronomonadaceae</taxon>
        <taxon>Halocatena</taxon>
    </lineage>
</organism>